<proteinExistence type="predicted"/>
<feature type="region of interest" description="Disordered" evidence="1">
    <location>
        <begin position="1"/>
        <end position="36"/>
    </location>
</feature>
<comment type="caution">
    <text evidence="2">The sequence shown here is derived from an EMBL/GenBank/DDBJ whole genome shotgun (WGS) entry which is preliminary data.</text>
</comment>
<evidence type="ECO:0000313" key="2">
    <source>
        <dbReference type="EMBL" id="PIP60797.1"/>
    </source>
</evidence>
<name>A0A2H0BSZ1_9BACT</name>
<evidence type="ECO:0000256" key="1">
    <source>
        <dbReference type="SAM" id="MobiDB-lite"/>
    </source>
</evidence>
<protein>
    <submittedName>
        <fullName evidence="2">Uncharacterized protein</fullName>
    </submittedName>
</protein>
<sequence>MEKHPLHLKNPELQTSPEVNRAVKRQESRTGEKMPNDPAERIEAYMDRLENIFLNPDERKRERNLEMFRDKIYDALIIKRENFPDSYFELQKRIARERGQAVEEIPENVREQMMDVAIEDQKASLDAWMDYLTSDDAVYPAWFKYFVWRNVTKLSQFDKERGEFKKRTDSTVAPYPDIYREPLAQIADIYEKIKADNKNLKEPEIKEVFSKKFSNLYAELISKSLAASMENREEIRGEWVKYEQGRGGDAEKLFQSLEGKGTGWCTAGHSTAQTQIESGDFYVYYTNDSNGEPTQPRLAIRMDGDKRIGEVRGIQPHQGVEPVMQEALDSKLSEFGGEADVYRKKSEDMRMLTALEKKRENDEPFTKDDLVLLYEINGTIEGFGYQKDPRIAELRQGRNTEEDMLVIFECTRDEIAHVPSQINENTKAYVGQLEPGIFQKLPENIEHVYTSFPDKKIRRENVEIGGKSAEQLISEMEAAGVCIFDSAKSMLKNREFVPGKNREEATFIRLTYADLGFKGVVTIDQIYERAQNLGLELCPADAGPNYRLKYRNQPLHEWFFMGMKPIAGSGGPDVFSLGNSGVDLWLDGDGWATPGSEWGPGSVFVFRLRKSGS</sequence>
<dbReference type="AlphaFoldDB" id="A0A2H0BSZ1"/>
<accession>A0A2H0BSZ1</accession>
<organism evidence="2 3">
    <name type="scientific">Candidatus Uhrbacteria bacterium CG22_combo_CG10-13_8_21_14_all_47_17</name>
    <dbReference type="NCBI Taxonomy" id="1975041"/>
    <lineage>
        <taxon>Bacteria</taxon>
        <taxon>Candidatus Uhriibacteriota</taxon>
    </lineage>
</organism>
<reference evidence="2 3" key="1">
    <citation type="submission" date="2017-09" db="EMBL/GenBank/DDBJ databases">
        <title>Depth-based differentiation of microbial function through sediment-hosted aquifers and enrichment of novel symbionts in the deep terrestrial subsurface.</title>
        <authorList>
            <person name="Probst A.J."/>
            <person name="Ladd B."/>
            <person name="Jarett J.K."/>
            <person name="Geller-Mcgrath D.E."/>
            <person name="Sieber C.M."/>
            <person name="Emerson J.B."/>
            <person name="Anantharaman K."/>
            <person name="Thomas B.C."/>
            <person name="Malmstrom R."/>
            <person name="Stieglmeier M."/>
            <person name="Klingl A."/>
            <person name="Woyke T."/>
            <person name="Ryan C.M."/>
            <person name="Banfield J.F."/>
        </authorList>
    </citation>
    <scope>NUCLEOTIDE SEQUENCE [LARGE SCALE GENOMIC DNA]</scope>
    <source>
        <strain evidence="2">CG22_combo_CG10-13_8_21_14_all_47_17</strain>
    </source>
</reference>
<feature type="compositionally biased region" description="Basic and acidic residues" evidence="1">
    <location>
        <begin position="24"/>
        <end position="36"/>
    </location>
</feature>
<dbReference type="Proteomes" id="UP000231581">
    <property type="component" value="Unassembled WGS sequence"/>
</dbReference>
<dbReference type="EMBL" id="PCSZ01000030">
    <property type="protein sequence ID" value="PIP60797.1"/>
    <property type="molecule type" value="Genomic_DNA"/>
</dbReference>
<gene>
    <name evidence="2" type="ORF">COX00_01305</name>
</gene>
<evidence type="ECO:0000313" key="3">
    <source>
        <dbReference type="Proteomes" id="UP000231581"/>
    </source>
</evidence>